<dbReference type="InterPro" id="IPR013149">
    <property type="entry name" value="ADH-like_C"/>
</dbReference>
<dbReference type="AlphaFoldDB" id="A0A917GUR9"/>
<organism evidence="2 3">
    <name type="scientific">Paenibacillus radicis</name>
    <name type="common">ex Gao et al. 2016</name>
    <dbReference type="NCBI Taxonomy" id="1737354"/>
    <lineage>
        <taxon>Bacteria</taxon>
        <taxon>Bacillati</taxon>
        <taxon>Bacillota</taxon>
        <taxon>Bacilli</taxon>
        <taxon>Bacillales</taxon>
        <taxon>Paenibacillaceae</taxon>
        <taxon>Paenibacillus</taxon>
    </lineage>
</organism>
<dbReference type="PANTHER" id="PTHR45033">
    <property type="match status" value="1"/>
</dbReference>
<dbReference type="SUPFAM" id="SSF50129">
    <property type="entry name" value="GroES-like"/>
    <property type="match status" value="1"/>
</dbReference>
<reference evidence="2 3" key="1">
    <citation type="journal article" date="2014" name="Int. J. Syst. Evol. Microbiol.">
        <title>Complete genome sequence of Corynebacterium casei LMG S-19264T (=DSM 44701T), isolated from a smear-ripened cheese.</title>
        <authorList>
            <consortium name="US DOE Joint Genome Institute (JGI-PGF)"/>
            <person name="Walter F."/>
            <person name="Albersmeier A."/>
            <person name="Kalinowski J."/>
            <person name="Ruckert C."/>
        </authorList>
    </citation>
    <scope>NUCLEOTIDE SEQUENCE [LARGE SCALE GENOMIC DNA]</scope>
    <source>
        <strain evidence="2 3">CGMCC 1.15286</strain>
    </source>
</reference>
<evidence type="ECO:0000259" key="1">
    <source>
        <dbReference type="SMART" id="SM00829"/>
    </source>
</evidence>
<dbReference type="PANTHER" id="PTHR45033:SF2">
    <property type="entry name" value="ZINC-TYPE ALCOHOL DEHYDROGENASE-LIKE PROTEIN C1773.06C"/>
    <property type="match status" value="1"/>
</dbReference>
<dbReference type="EMBL" id="BMHY01000001">
    <property type="protein sequence ID" value="GGG57826.1"/>
    <property type="molecule type" value="Genomic_DNA"/>
</dbReference>
<dbReference type="InterPro" id="IPR020843">
    <property type="entry name" value="ER"/>
</dbReference>
<evidence type="ECO:0000313" key="2">
    <source>
        <dbReference type="EMBL" id="GGG57826.1"/>
    </source>
</evidence>
<protein>
    <submittedName>
        <fullName evidence="2">NADPH:quinone oxidoreductase</fullName>
    </submittedName>
</protein>
<dbReference type="InterPro" id="IPR011032">
    <property type="entry name" value="GroES-like_sf"/>
</dbReference>
<dbReference type="InterPro" id="IPR052711">
    <property type="entry name" value="Zinc_ADH-like"/>
</dbReference>
<sequence length="337" mass="36668">MKAYVIKDGLGIDYLKQVDLQVPTPGKNEVLIRMRAVSLNARDIPALNGYFNNQSTAPFIPGSDGAGEIIALGEEADKFQIGDRVAGIFNQKWITGEMSPEYNDGELGGSLDGLLAEYVVLSQEGLVRIPEHLSYVEAASLPCAAVTAWHAVVEDGKVKAGDTVVIQGTGGVSIFALQFAKFSGANVIITSSSDDKLEKAKALGANHTINYKTTPDWEKAVLEYTNNRGADLIIEVSGSTLNRSIEAVRQNGQINLIGALSGKEVENLSLLPIFTRKVRLHGVRTGNRDMFEAMNRAIKYNALYPVIDRVFSFANAVDAFKYLEDKDYFGKICISLE</sequence>
<name>A0A917GUR9_9BACL</name>
<dbReference type="CDD" id="cd08276">
    <property type="entry name" value="MDR7"/>
    <property type="match status" value="1"/>
</dbReference>
<dbReference type="Pfam" id="PF00107">
    <property type="entry name" value="ADH_zinc_N"/>
    <property type="match status" value="1"/>
</dbReference>
<proteinExistence type="predicted"/>
<accession>A0A917GUR9</accession>
<dbReference type="InterPro" id="IPR013154">
    <property type="entry name" value="ADH-like_N"/>
</dbReference>
<dbReference type="Proteomes" id="UP000600247">
    <property type="component" value="Unassembled WGS sequence"/>
</dbReference>
<comment type="caution">
    <text evidence="2">The sequence shown here is derived from an EMBL/GenBank/DDBJ whole genome shotgun (WGS) entry which is preliminary data.</text>
</comment>
<dbReference type="InterPro" id="IPR036291">
    <property type="entry name" value="NAD(P)-bd_dom_sf"/>
</dbReference>
<keyword evidence="3" id="KW-1185">Reference proteome</keyword>
<dbReference type="Pfam" id="PF08240">
    <property type="entry name" value="ADH_N"/>
    <property type="match status" value="1"/>
</dbReference>
<dbReference type="SUPFAM" id="SSF51735">
    <property type="entry name" value="NAD(P)-binding Rossmann-fold domains"/>
    <property type="match status" value="1"/>
</dbReference>
<dbReference type="GO" id="GO:0016491">
    <property type="term" value="F:oxidoreductase activity"/>
    <property type="evidence" value="ECO:0007669"/>
    <property type="project" value="InterPro"/>
</dbReference>
<dbReference type="SMART" id="SM00829">
    <property type="entry name" value="PKS_ER"/>
    <property type="match status" value="1"/>
</dbReference>
<dbReference type="Gene3D" id="3.90.180.10">
    <property type="entry name" value="Medium-chain alcohol dehydrogenases, catalytic domain"/>
    <property type="match status" value="1"/>
</dbReference>
<dbReference type="RefSeq" id="WP_188887658.1">
    <property type="nucleotide sequence ID" value="NZ_BMHY01000001.1"/>
</dbReference>
<dbReference type="Gene3D" id="3.40.50.720">
    <property type="entry name" value="NAD(P)-binding Rossmann-like Domain"/>
    <property type="match status" value="1"/>
</dbReference>
<gene>
    <name evidence="2" type="primary">adhP</name>
    <name evidence="2" type="ORF">GCM10010918_08630</name>
</gene>
<evidence type="ECO:0000313" key="3">
    <source>
        <dbReference type="Proteomes" id="UP000600247"/>
    </source>
</evidence>
<feature type="domain" description="Enoyl reductase (ER)" evidence="1">
    <location>
        <begin position="9"/>
        <end position="334"/>
    </location>
</feature>